<dbReference type="Gene3D" id="3.40.50.12780">
    <property type="entry name" value="N-terminal domain of ligase-like"/>
    <property type="match status" value="1"/>
</dbReference>
<evidence type="ECO:0000256" key="3">
    <source>
        <dbReference type="SAM" id="MobiDB-lite"/>
    </source>
</evidence>
<keyword evidence="7" id="KW-1185">Reference proteome</keyword>
<accession>A0A1J4NAA0</accession>
<sequence length="537" mass="57315">MRLVDYLDKGASLGGDAPCLVCGEDTWTYAEVVDLSVRVAAGLQARGVAPGAKVAILSANDPVAFASVFGISRAGGVWCPVNPRSEAAENRELLDLFGCSALIFQSAFAGLVDQIRGDLPELTTLVCLDATYDWAIGWDDFLGSPDAFEPVEVEDDLAMVVGTGGTTGRPKGVMLTGTNLETMSAITLMAYPWPGAPDRPTYLALAPLTHAAGVLCFPVLCLGGTIVVMRTPDVGAFLEHIERHHVTHTFLPPTLIYLVLDHPALSSTDLRSLRCFWYGAAPMSATRLEEALTRIGPVMAQLFGQTEAPMMIATMSPADHFHADGTVATERLSSAGRPAPLVTVSIMGERGTLLGPGERGEIVVRSSLVMRGYLDNPEATAEASEHGWHHTGDIGFLDEEGFLHIVDRAKDMVITGGFNVYSTEVEQALMTHPSIADCAVVGLPDEKWGERVTAVVLPRPGAEVDVAELKAYVKERIGAVKTPKQIEVWPDLPRSKVGKVLKTEIKKSLAGGAESADLPPCLAKRSEREGADAPTRP</sequence>
<feature type="region of interest" description="Disordered" evidence="3">
    <location>
        <begin position="512"/>
        <end position="537"/>
    </location>
</feature>
<evidence type="ECO:0000256" key="1">
    <source>
        <dbReference type="ARBA" id="ARBA00006432"/>
    </source>
</evidence>
<dbReference type="FunFam" id="3.30.300.30:FF:000008">
    <property type="entry name" value="2,3-dihydroxybenzoate-AMP ligase"/>
    <property type="match status" value="1"/>
</dbReference>
<dbReference type="RefSeq" id="WP_045549916.1">
    <property type="nucleotide sequence ID" value="NZ_JZDQ02000007.1"/>
</dbReference>
<evidence type="ECO:0000313" key="6">
    <source>
        <dbReference type="EMBL" id="OIJ27576.1"/>
    </source>
</evidence>
<proteinExistence type="inferred from homology"/>
<evidence type="ECO:0000259" key="4">
    <source>
        <dbReference type="Pfam" id="PF00501"/>
    </source>
</evidence>
<reference evidence="6" key="1">
    <citation type="submission" date="2016-10" db="EMBL/GenBank/DDBJ databases">
        <title>Draft Genome Sequence of Nocardioides luteus Strain BAFB, an Alkane-Degrading Bacterium Isolated from JP-7 Polluted Soil.</title>
        <authorList>
            <person name="Brown L."/>
            <person name="Ruiz O.N."/>
            <person name="Gunasekera T."/>
        </authorList>
    </citation>
    <scope>NUCLEOTIDE SEQUENCE [LARGE SCALE GENOMIC DNA]</scope>
    <source>
        <strain evidence="6">BAFB</strain>
    </source>
</reference>
<keyword evidence="2" id="KW-0436">Ligase</keyword>
<dbReference type="GO" id="GO:0016877">
    <property type="term" value="F:ligase activity, forming carbon-sulfur bonds"/>
    <property type="evidence" value="ECO:0007669"/>
    <property type="project" value="UniProtKB-ARBA"/>
</dbReference>
<dbReference type="InterPro" id="IPR000873">
    <property type="entry name" value="AMP-dep_synth/lig_dom"/>
</dbReference>
<evidence type="ECO:0000259" key="5">
    <source>
        <dbReference type="Pfam" id="PF13193"/>
    </source>
</evidence>
<feature type="domain" description="AMP-binding enzyme C-terminal" evidence="5">
    <location>
        <begin position="424"/>
        <end position="499"/>
    </location>
</feature>
<dbReference type="InterPro" id="IPR042099">
    <property type="entry name" value="ANL_N_sf"/>
</dbReference>
<dbReference type="Pfam" id="PF13193">
    <property type="entry name" value="AMP-binding_C"/>
    <property type="match status" value="1"/>
</dbReference>
<evidence type="ECO:0000256" key="2">
    <source>
        <dbReference type="ARBA" id="ARBA00022598"/>
    </source>
</evidence>
<dbReference type="CDD" id="cd17631">
    <property type="entry name" value="FACL_FadD13-like"/>
    <property type="match status" value="1"/>
</dbReference>
<dbReference type="EMBL" id="JZDQ02000007">
    <property type="protein sequence ID" value="OIJ27576.1"/>
    <property type="molecule type" value="Genomic_DNA"/>
</dbReference>
<dbReference type="InterPro" id="IPR020845">
    <property type="entry name" value="AMP-binding_CS"/>
</dbReference>
<comment type="similarity">
    <text evidence="1">Belongs to the ATP-dependent AMP-binding enzyme family.</text>
</comment>
<gene>
    <name evidence="6" type="ORF">UG56_006040</name>
</gene>
<dbReference type="PROSITE" id="PS00455">
    <property type="entry name" value="AMP_BINDING"/>
    <property type="match status" value="1"/>
</dbReference>
<dbReference type="InterPro" id="IPR050237">
    <property type="entry name" value="ATP-dep_AMP-bd_enzyme"/>
</dbReference>
<dbReference type="Pfam" id="PF00501">
    <property type="entry name" value="AMP-binding"/>
    <property type="match status" value="1"/>
</dbReference>
<name>A0A1J4NAA0_9ACTN</name>
<dbReference type="Gene3D" id="3.30.300.30">
    <property type="match status" value="1"/>
</dbReference>
<dbReference type="Proteomes" id="UP000033772">
    <property type="component" value="Unassembled WGS sequence"/>
</dbReference>
<dbReference type="PANTHER" id="PTHR43767:SF7">
    <property type="entry name" value="MEDIUM_LONG-CHAIN-FATTY-ACID--COA LIGASE FADD8"/>
    <property type="match status" value="1"/>
</dbReference>
<dbReference type="InterPro" id="IPR045851">
    <property type="entry name" value="AMP-bd_C_sf"/>
</dbReference>
<dbReference type="PANTHER" id="PTHR43767">
    <property type="entry name" value="LONG-CHAIN-FATTY-ACID--COA LIGASE"/>
    <property type="match status" value="1"/>
</dbReference>
<evidence type="ECO:0000313" key="7">
    <source>
        <dbReference type="Proteomes" id="UP000033772"/>
    </source>
</evidence>
<comment type="caution">
    <text evidence="6">The sequence shown here is derived from an EMBL/GenBank/DDBJ whole genome shotgun (WGS) entry which is preliminary data.</text>
</comment>
<feature type="domain" description="AMP-dependent synthetase/ligase" evidence="4">
    <location>
        <begin position="14"/>
        <end position="374"/>
    </location>
</feature>
<organism evidence="6 7">
    <name type="scientific">Nocardioides luteus</name>
    <dbReference type="NCBI Taxonomy" id="1844"/>
    <lineage>
        <taxon>Bacteria</taxon>
        <taxon>Bacillati</taxon>
        <taxon>Actinomycetota</taxon>
        <taxon>Actinomycetes</taxon>
        <taxon>Propionibacteriales</taxon>
        <taxon>Nocardioidaceae</taxon>
        <taxon>Nocardioides</taxon>
    </lineage>
</organism>
<dbReference type="AlphaFoldDB" id="A0A1J4NAA0"/>
<dbReference type="SUPFAM" id="SSF56801">
    <property type="entry name" value="Acetyl-CoA synthetase-like"/>
    <property type="match status" value="1"/>
</dbReference>
<protein>
    <submittedName>
        <fullName evidence="6">AMP-dependent acyl-CoA synthetase</fullName>
    </submittedName>
</protein>
<dbReference type="InterPro" id="IPR025110">
    <property type="entry name" value="AMP-bd_C"/>
</dbReference>
<dbReference type="STRING" id="1844.UG56_006040"/>